<accession>A0ABS0H9Y4</accession>
<dbReference type="Proteomes" id="UP000638560">
    <property type="component" value="Unassembled WGS sequence"/>
</dbReference>
<evidence type="ECO:0000256" key="1">
    <source>
        <dbReference type="SAM" id="MobiDB-lite"/>
    </source>
</evidence>
<gene>
    <name evidence="2" type="ORF">I0C86_41265</name>
</gene>
<organism evidence="2 3">
    <name type="scientific">Plantactinospora alkalitolerans</name>
    <dbReference type="NCBI Taxonomy" id="2789879"/>
    <lineage>
        <taxon>Bacteria</taxon>
        <taxon>Bacillati</taxon>
        <taxon>Actinomycetota</taxon>
        <taxon>Actinomycetes</taxon>
        <taxon>Micromonosporales</taxon>
        <taxon>Micromonosporaceae</taxon>
        <taxon>Plantactinospora</taxon>
    </lineage>
</organism>
<comment type="caution">
    <text evidence="2">The sequence shown here is derived from an EMBL/GenBank/DDBJ whole genome shotgun (WGS) entry which is preliminary data.</text>
</comment>
<keyword evidence="3" id="KW-1185">Reference proteome</keyword>
<dbReference type="EMBL" id="JADPUN010000422">
    <property type="protein sequence ID" value="MBF9135283.1"/>
    <property type="molecule type" value="Genomic_DNA"/>
</dbReference>
<evidence type="ECO:0000313" key="3">
    <source>
        <dbReference type="Proteomes" id="UP000638560"/>
    </source>
</evidence>
<sequence>MARITDAEVSAVNDRIAQAKTTDEAFEIIDGLTRTMLSRVLDLNHITDGRGVAARNALGAAHGRDRHARDNGQPAAPDSLHDNAGRKYVTYNASITKSDGSDTNAYGEPCEPGKGYRELAPKRGFYPQRNYSRDSGESPAAWLARVLRDSLGAIEGYNGCPTFYASDTVSDGPGRTASVAARAVGFTDDEEIEAARLLGFLP</sequence>
<protein>
    <submittedName>
        <fullName evidence="2">Uncharacterized protein</fullName>
    </submittedName>
</protein>
<feature type="region of interest" description="Disordered" evidence="1">
    <location>
        <begin position="63"/>
        <end position="83"/>
    </location>
</feature>
<evidence type="ECO:0000313" key="2">
    <source>
        <dbReference type="EMBL" id="MBF9135283.1"/>
    </source>
</evidence>
<name>A0ABS0H9Y4_9ACTN</name>
<reference evidence="2 3" key="1">
    <citation type="submission" date="2020-11" db="EMBL/GenBank/DDBJ databases">
        <title>A novel isolate from a Black sea contaminated sediment with potential to produce alkanes: Plantactinospora alkalitolerans sp. nov.</title>
        <authorList>
            <person name="Carro L."/>
            <person name="Veyisoglu A."/>
            <person name="Guven K."/>
            <person name="Schumann P."/>
            <person name="Klenk H.-P."/>
            <person name="Sahin N."/>
        </authorList>
    </citation>
    <scope>NUCLEOTIDE SEQUENCE [LARGE SCALE GENOMIC DNA]</scope>
    <source>
        <strain evidence="2 3">S1510</strain>
    </source>
</reference>
<dbReference type="RefSeq" id="WP_196206739.1">
    <property type="nucleotide sequence ID" value="NZ_JADPUN010000422.1"/>
</dbReference>
<proteinExistence type="predicted"/>